<dbReference type="Proteomes" id="UP000256373">
    <property type="component" value="Unassembled WGS sequence"/>
</dbReference>
<organism evidence="8 9">
    <name type="scientific">Dyadobacter luteus</name>
    <dbReference type="NCBI Taxonomy" id="2259619"/>
    <lineage>
        <taxon>Bacteria</taxon>
        <taxon>Pseudomonadati</taxon>
        <taxon>Bacteroidota</taxon>
        <taxon>Cytophagia</taxon>
        <taxon>Cytophagales</taxon>
        <taxon>Spirosomataceae</taxon>
        <taxon>Dyadobacter</taxon>
    </lineage>
</organism>
<reference evidence="8 9" key="1">
    <citation type="submission" date="2018-07" db="EMBL/GenBank/DDBJ databases">
        <title>Dyadobacter roseus sp. nov., isolated from rose rhizosphere soil.</title>
        <authorList>
            <person name="Chen L."/>
        </authorList>
    </citation>
    <scope>NUCLEOTIDE SEQUENCE [LARGE SCALE GENOMIC DNA]</scope>
    <source>
        <strain evidence="8 9">RS19</strain>
    </source>
</reference>
<feature type="transmembrane region" description="Helical" evidence="7">
    <location>
        <begin position="14"/>
        <end position="30"/>
    </location>
</feature>
<comment type="caution">
    <text evidence="8">The sequence shown here is derived from an EMBL/GenBank/DDBJ whole genome shotgun (WGS) entry which is preliminary data.</text>
</comment>
<dbReference type="PANTHER" id="PTHR30606:SF10">
    <property type="entry name" value="PHOSPHATIDYLINOSITOL MANNOSIDE ACYLTRANSFERASE"/>
    <property type="match status" value="1"/>
</dbReference>
<keyword evidence="3" id="KW-0997">Cell inner membrane</keyword>
<keyword evidence="7" id="KW-1133">Transmembrane helix</keyword>
<gene>
    <name evidence="8" type="ORF">DSL64_20735</name>
</gene>
<evidence type="ECO:0000256" key="3">
    <source>
        <dbReference type="ARBA" id="ARBA00022519"/>
    </source>
</evidence>
<dbReference type="EMBL" id="QNUL01000020">
    <property type="protein sequence ID" value="REA58515.1"/>
    <property type="molecule type" value="Genomic_DNA"/>
</dbReference>
<dbReference type="GO" id="GO:0016746">
    <property type="term" value="F:acyltransferase activity"/>
    <property type="evidence" value="ECO:0007669"/>
    <property type="project" value="UniProtKB-KW"/>
</dbReference>
<sequence>MTASKESKTIYEKTLLFTASSLSSLLYFFLHRVFRYRREVVSANLLASFPDKNAREIRKMTTSYYKHMGDLIIEPILFILIGSKGRSKLARYSNIEFVEKFYEHKRNVVALASHYGNWEYLINIPKMTRFSLITAYSPLTQKFANKWLLKIRSLYGVNLIAKNSFYKGVLTTMRSAVNPIITVVIADQRPAPGSNKYFVDFLGQSTCVQLGAERLANASGSVVLFLECQKKARFHYEYTFHSLGDEQTSAKPLSITQAYYNMLEKNIIASPNHWLWSHKRWKPVAGKA</sequence>
<dbReference type="AlphaFoldDB" id="A0A3D8Y6S9"/>
<proteinExistence type="predicted"/>
<keyword evidence="9" id="KW-1185">Reference proteome</keyword>
<dbReference type="GO" id="GO:0009247">
    <property type="term" value="P:glycolipid biosynthetic process"/>
    <property type="evidence" value="ECO:0007669"/>
    <property type="project" value="UniProtKB-ARBA"/>
</dbReference>
<keyword evidence="4 8" id="KW-0808">Transferase</keyword>
<evidence type="ECO:0000313" key="9">
    <source>
        <dbReference type="Proteomes" id="UP000256373"/>
    </source>
</evidence>
<dbReference type="GO" id="GO:0005886">
    <property type="term" value="C:plasma membrane"/>
    <property type="evidence" value="ECO:0007669"/>
    <property type="project" value="UniProtKB-SubCell"/>
</dbReference>
<comment type="subcellular location">
    <subcellularLocation>
        <location evidence="1">Cell inner membrane</location>
    </subcellularLocation>
</comment>
<dbReference type="RefSeq" id="WP_115832849.1">
    <property type="nucleotide sequence ID" value="NZ_QNUL01000020.1"/>
</dbReference>
<dbReference type="OrthoDB" id="9801955at2"/>
<keyword evidence="6 8" id="KW-0012">Acyltransferase</keyword>
<keyword evidence="7" id="KW-0812">Transmembrane</keyword>
<evidence type="ECO:0000256" key="1">
    <source>
        <dbReference type="ARBA" id="ARBA00004533"/>
    </source>
</evidence>
<evidence type="ECO:0000256" key="4">
    <source>
        <dbReference type="ARBA" id="ARBA00022679"/>
    </source>
</evidence>
<keyword evidence="2" id="KW-1003">Cell membrane</keyword>
<evidence type="ECO:0000256" key="7">
    <source>
        <dbReference type="SAM" id="Phobius"/>
    </source>
</evidence>
<dbReference type="PANTHER" id="PTHR30606">
    <property type="entry name" value="LIPID A BIOSYNTHESIS LAUROYL ACYLTRANSFERASE"/>
    <property type="match status" value="1"/>
</dbReference>
<evidence type="ECO:0000256" key="6">
    <source>
        <dbReference type="ARBA" id="ARBA00023315"/>
    </source>
</evidence>
<name>A0A3D8Y6S9_9BACT</name>
<dbReference type="InterPro" id="IPR004960">
    <property type="entry name" value="LipA_acyltrans"/>
</dbReference>
<keyword evidence="5 7" id="KW-0472">Membrane</keyword>
<dbReference type="CDD" id="cd07984">
    <property type="entry name" value="LPLAT_LABLAT-like"/>
    <property type="match status" value="1"/>
</dbReference>
<evidence type="ECO:0000256" key="2">
    <source>
        <dbReference type="ARBA" id="ARBA00022475"/>
    </source>
</evidence>
<accession>A0A3D8Y6S9</accession>
<dbReference type="Pfam" id="PF03279">
    <property type="entry name" value="Lip_A_acyltrans"/>
    <property type="match status" value="1"/>
</dbReference>
<evidence type="ECO:0000256" key="5">
    <source>
        <dbReference type="ARBA" id="ARBA00023136"/>
    </source>
</evidence>
<protein>
    <submittedName>
        <fullName evidence="8">Lipid A biosynthesis acyltransferase</fullName>
    </submittedName>
</protein>
<evidence type="ECO:0000313" key="8">
    <source>
        <dbReference type="EMBL" id="REA58515.1"/>
    </source>
</evidence>